<keyword evidence="2" id="KW-0732">Signal</keyword>
<organism evidence="3 4">
    <name type="scientific">Planococcus lenghuensis</name>
    <dbReference type="NCBI Taxonomy" id="2213202"/>
    <lineage>
        <taxon>Bacteria</taxon>
        <taxon>Bacillati</taxon>
        <taxon>Bacillota</taxon>
        <taxon>Bacilli</taxon>
        <taxon>Bacillales</taxon>
        <taxon>Caryophanaceae</taxon>
        <taxon>Planococcus</taxon>
    </lineage>
</organism>
<sequence length="479" mass="50223">MNNKIVLQLFSVIAVSALAFFGLANAGAFAVDKLLFPEREFGSNTRIGSVDVSNVSEREAKIALTQQLAGWQSGTTLQVVYMDAVADYPMDAAELLLEESVATAETGERNKLDVSLSEEATAVFLSQNFPTVTFSAEDITNINSMLADALGSGNRRVSISTDAADFIKGITAETIFPAMSPEAALVAQVLDGIELAPGETFSLLESIEAGNLDSISDAALTEVASALYNLVLQTSFTVEQRSIGTKIPETVPLGFEAAIDQDLGIDFAFTNTTDSSFILNADQSAESLYVALTGYPFVYTYDVYAQAPEIVEPRTIKEYSALVTSGKQVKEEGEDGLRTTVNRLAIDNEDNVLETTVVSTDFYPPTHKVEVYPLEAAESTGTDGTASDGTTDGTSTDGTPTDGTSSDGTTDGTTTDGTTTDGTSTTGGGTTTDGTATDKGGEDSETDSTDSDQGDSADDSTDSENESYDKGGNLIGSGK</sequence>
<evidence type="ECO:0008006" key="5">
    <source>
        <dbReference type="Google" id="ProtNLM"/>
    </source>
</evidence>
<dbReference type="OrthoDB" id="2691125at2"/>
<evidence type="ECO:0000313" key="4">
    <source>
        <dbReference type="Proteomes" id="UP000188184"/>
    </source>
</evidence>
<dbReference type="KEGG" id="pmar:B0X71_07155"/>
<feature type="signal peptide" evidence="2">
    <location>
        <begin position="1"/>
        <end position="26"/>
    </location>
</feature>
<dbReference type="InterPro" id="IPR007391">
    <property type="entry name" value="Vancomycin_resist_VanW"/>
</dbReference>
<feature type="compositionally biased region" description="Acidic residues" evidence="1">
    <location>
        <begin position="443"/>
        <end position="466"/>
    </location>
</feature>
<keyword evidence="4" id="KW-1185">Reference proteome</keyword>
<name>A0A1Q2KXE7_9BACL</name>
<accession>A0A1Q2KXE7</accession>
<gene>
    <name evidence="3" type="ORF">B0X71_07155</name>
</gene>
<proteinExistence type="predicted"/>
<dbReference type="RefSeq" id="WP_077588770.1">
    <property type="nucleotide sequence ID" value="NZ_CP019640.1"/>
</dbReference>
<feature type="chain" id="PRO_5038882879" description="G5 domain-containing protein" evidence="2">
    <location>
        <begin position="27"/>
        <end position="479"/>
    </location>
</feature>
<protein>
    <recommendedName>
        <fullName evidence="5">G5 domain-containing protein</fullName>
    </recommendedName>
</protein>
<dbReference type="EMBL" id="CP019640">
    <property type="protein sequence ID" value="AQQ52888.1"/>
    <property type="molecule type" value="Genomic_DNA"/>
</dbReference>
<dbReference type="Proteomes" id="UP000188184">
    <property type="component" value="Chromosome"/>
</dbReference>
<reference evidence="3 4" key="1">
    <citation type="submission" date="2017-02" db="EMBL/GenBank/DDBJ databases">
        <title>The complete genomic sequence of a novel cold adapted crude oil-degrading bacterium Planococcus qaidamina Y42.</title>
        <authorList>
            <person name="Yang R."/>
        </authorList>
    </citation>
    <scope>NUCLEOTIDE SEQUENCE [LARGE SCALE GENOMIC DNA]</scope>
    <source>
        <strain evidence="3 4">Y42</strain>
    </source>
</reference>
<feature type="compositionally biased region" description="Low complexity" evidence="1">
    <location>
        <begin position="379"/>
        <end position="424"/>
    </location>
</feature>
<feature type="region of interest" description="Disordered" evidence="1">
    <location>
        <begin position="377"/>
        <end position="479"/>
    </location>
</feature>
<dbReference type="Pfam" id="PF04294">
    <property type="entry name" value="VanW"/>
    <property type="match status" value="1"/>
</dbReference>
<dbReference type="AlphaFoldDB" id="A0A1Q2KXE7"/>
<evidence type="ECO:0000256" key="2">
    <source>
        <dbReference type="SAM" id="SignalP"/>
    </source>
</evidence>
<evidence type="ECO:0000256" key="1">
    <source>
        <dbReference type="SAM" id="MobiDB-lite"/>
    </source>
</evidence>
<evidence type="ECO:0000313" key="3">
    <source>
        <dbReference type="EMBL" id="AQQ52888.1"/>
    </source>
</evidence>